<sequence length="290" mass="30235">MPHPFLSPPAGIGEIPESQATGPVAELYGDIRRTLGVGLVNLVYRHLATVPGALQWAWAHLKPHFASGALDRQAAVLRAQVRQAVMPWAACFPADLAARPHAAAAARLARAYNLNNSRNLLALTHLLGLSAAGEAANPAPAPACEDPACEPAGPEIPLPAMPDWDRLGGKDRERILRLNRLAEDGEPSIVAGLYRHLAVWPALAGAIEPALTGLAARGELAAALSYTVRTAARTAAAEPLPVGTAIPPEVDAPMQSVLRSLATVTIPKMIPLGLALHAAFDGTPSRPAPA</sequence>
<reference evidence="3" key="1">
    <citation type="journal article" date="2019" name="Int. J. Syst. Evol. Microbiol.">
        <title>The Global Catalogue of Microorganisms (GCM) 10K type strain sequencing project: providing services to taxonomists for standard genome sequencing and annotation.</title>
        <authorList>
            <consortium name="The Broad Institute Genomics Platform"/>
            <consortium name="The Broad Institute Genome Sequencing Center for Infectious Disease"/>
            <person name="Wu L."/>
            <person name="Ma J."/>
        </authorList>
    </citation>
    <scope>NUCLEOTIDE SEQUENCE [LARGE SCALE GENOMIC DNA]</scope>
    <source>
        <strain evidence="3">JCM 17666</strain>
    </source>
</reference>
<protein>
    <submittedName>
        <fullName evidence="2">Uncharacterized protein</fullName>
    </submittedName>
</protein>
<dbReference type="Gene3D" id="1.20.1290.10">
    <property type="entry name" value="AhpD-like"/>
    <property type="match status" value="1"/>
</dbReference>
<dbReference type="Proteomes" id="UP001501671">
    <property type="component" value="Unassembled WGS sequence"/>
</dbReference>
<keyword evidence="3" id="KW-1185">Reference proteome</keyword>
<proteinExistence type="predicted"/>
<organism evidence="2 3">
    <name type="scientific">Pigmentiphaga soli</name>
    <dbReference type="NCBI Taxonomy" id="1007095"/>
    <lineage>
        <taxon>Bacteria</taxon>
        <taxon>Pseudomonadati</taxon>
        <taxon>Pseudomonadota</taxon>
        <taxon>Betaproteobacteria</taxon>
        <taxon>Burkholderiales</taxon>
        <taxon>Alcaligenaceae</taxon>
        <taxon>Pigmentiphaga</taxon>
    </lineage>
</organism>
<feature type="region of interest" description="Disordered" evidence="1">
    <location>
        <begin position="140"/>
        <end position="164"/>
    </location>
</feature>
<evidence type="ECO:0000256" key="1">
    <source>
        <dbReference type="SAM" id="MobiDB-lite"/>
    </source>
</evidence>
<comment type="caution">
    <text evidence="2">The sequence shown here is derived from an EMBL/GenBank/DDBJ whole genome shotgun (WGS) entry which is preliminary data.</text>
</comment>
<name>A0ABP8H248_9BURK</name>
<gene>
    <name evidence="2" type="ORF">GCM10023144_24000</name>
</gene>
<accession>A0ABP8H248</accession>
<evidence type="ECO:0000313" key="2">
    <source>
        <dbReference type="EMBL" id="GAA4333113.1"/>
    </source>
</evidence>
<evidence type="ECO:0000313" key="3">
    <source>
        <dbReference type="Proteomes" id="UP001501671"/>
    </source>
</evidence>
<dbReference type="InterPro" id="IPR029032">
    <property type="entry name" value="AhpD-like"/>
</dbReference>
<feature type="compositionally biased region" description="Low complexity" evidence="1">
    <location>
        <begin position="140"/>
        <end position="153"/>
    </location>
</feature>
<dbReference type="RefSeq" id="WP_345249670.1">
    <property type="nucleotide sequence ID" value="NZ_BAABFO010000010.1"/>
</dbReference>
<dbReference type="EMBL" id="BAABFO010000010">
    <property type="protein sequence ID" value="GAA4333113.1"/>
    <property type="molecule type" value="Genomic_DNA"/>
</dbReference>